<dbReference type="AlphaFoldDB" id="A0A392URK0"/>
<reference evidence="1 2" key="1">
    <citation type="journal article" date="2018" name="Front. Plant Sci.">
        <title>Red Clover (Trifolium pratense) and Zigzag Clover (T. medium) - A Picture of Genomic Similarities and Differences.</title>
        <authorList>
            <person name="Dluhosova J."/>
            <person name="Istvanek J."/>
            <person name="Nedelnik J."/>
            <person name="Repkova J."/>
        </authorList>
    </citation>
    <scope>NUCLEOTIDE SEQUENCE [LARGE SCALE GENOMIC DNA]</scope>
    <source>
        <strain evidence="2">cv. 10/8</strain>
        <tissue evidence="1">Leaf</tissue>
    </source>
</reference>
<comment type="caution">
    <text evidence="1">The sequence shown here is derived from an EMBL/GenBank/DDBJ whole genome shotgun (WGS) entry which is preliminary data.</text>
</comment>
<evidence type="ECO:0000313" key="1">
    <source>
        <dbReference type="EMBL" id="MCI75488.1"/>
    </source>
</evidence>
<dbReference type="EMBL" id="LXQA010883870">
    <property type="protein sequence ID" value="MCI75488.1"/>
    <property type="molecule type" value="Genomic_DNA"/>
</dbReference>
<organism evidence="1 2">
    <name type="scientific">Trifolium medium</name>
    <dbReference type="NCBI Taxonomy" id="97028"/>
    <lineage>
        <taxon>Eukaryota</taxon>
        <taxon>Viridiplantae</taxon>
        <taxon>Streptophyta</taxon>
        <taxon>Embryophyta</taxon>
        <taxon>Tracheophyta</taxon>
        <taxon>Spermatophyta</taxon>
        <taxon>Magnoliopsida</taxon>
        <taxon>eudicotyledons</taxon>
        <taxon>Gunneridae</taxon>
        <taxon>Pentapetalae</taxon>
        <taxon>rosids</taxon>
        <taxon>fabids</taxon>
        <taxon>Fabales</taxon>
        <taxon>Fabaceae</taxon>
        <taxon>Papilionoideae</taxon>
        <taxon>50 kb inversion clade</taxon>
        <taxon>NPAAA clade</taxon>
        <taxon>Hologalegina</taxon>
        <taxon>IRL clade</taxon>
        <taxon>Trifolieae</taxon>
        <taxon>Trifolium</taxon>
    </lineage>
</organism>
<proteinExistence type="predicted"/>
<sequence>TCISSSYSNYGRRKSLESKEDNSEVYWAVSDYGEDRKGSLSYCFTTGTITESRRVPRITVEEVHFRPVACDHTR</sequence>
<evidence type="ECO:0000313" key="2">
    <source>
        <dbReference type="Proteomes" id="UP000265520"/>
    </source>
</evidence>
<feature type="non-terminal residue" evidence="1">
    <location>
        <position position="1"/>
    </location>
</feature>
<accession>A0A392URK0</accession>
<keyword evidence="2" id="KW-1185">Reference proteome</keyword>
<name>A0A392URK0_9FABA</name>
<protein>
    <submittedName>
        <fullName evidence="1">Uncharacterized protein</fullName>
    </submittedName>
</protein>
<dbReference type="Proteomes" id="UP000265520">
    <property type="component" value="Unassembled WGS sequence"/>
</dbReference>